<proteinExistence type="predicted"/>
<dbReference type="EMBL" id="LRGB01001616">
    <property type="protein sequence ID" value="KZS10997.1"/>
    <property type="molecule type" value="Genomic_DNA"/>
</dbReference>
<dbReference type="Proteomes" id="UP000076858">
    <property type="component" value="Unassembled WGS sequence"/>
</dbReference>
<keyword evidence="2" id="KW-1185">Reference proteome</keyword>
<organism evidence="1 2">
    <name type="scientific">Daphnia magna</name>
    <dbReference type="NCBI Taxonomy" id="35525"/>
    <lineage>
        <taxon>Eukaryota</taxon>
        <taxon>Metazoa</taxon>
        <taxon>Ecdysozoa</taxon>
        <taxon>Arthropoda</taxon>
        <taxon>Crustacea</taxon>
        <taxon>Branchiopoda</taxon>
        <taxon>Diplostraca</taxon>
        <taxon>Cladocera</taxon>
        <taxon>Anomopoda</taxon>
        <taxon>Daphniidae</taxon>
        <taxon>Daphnia</taxon>
    </lineage>
</organism>
<reference evidence="1 2" key="1">
    <citation type="submission" date="2016-03" db="EMBL/GenBank/DDBJ databases">
        <title>EvidentialGene: Evidence-directed Construction of Genes on Genomes.</title>
        <authorList>
            <person name="Gilbert D.G."/>
            <person name="Choi J.-H."/>
            <person name="Mockaitis K."/>
            <person name="Colbourne J."/>
            <person name="Pfrender M."/>
        </authorList>
    </citation>
    <scope>NUCLEOTIDE SEQUENCE [LARGE SCALE GENOMIC DNA]</scope>
    <source>
        <strain evidence="1 2">Xinb3</strain>
        <tissue evidence="1">Complete organism</tissue>
    </source>
</reference>
<sequence length="51" mass="5484">MAQEAICYSGQMQRIQISSGRCTAAICFVRCASLHDAVAQVPSGLSVMRTH</sequence>
<dbReference type="AlphaFoldDB" id="A0A164U2F2"/>
<name>A0A164U2F2_9CRUS</name>
<accession>A0A164U2F2</accession>
<evidence type="ECO:0000313" key="1">
    <source>
        <dbReference type="EMBL" id="KZS10997.1"/>
    </source>
</evidence>
<evidence type="ECO:0000313" key="2">
    <source>
        <dbReference type="Proteomes" id="UP000076858"/>
    </source>
</evidence>
<comment type="caution">
    <text evidence="1">The sequence shown here is derived from an EMBL/GenBank/DDBJ whole genome shotgun (WGS) entry which is preliminary data.</text>
</comment>
<protein>
    <submittedName>
        <fullName evidence="1">Uncharacterized protein</fullName>
    </submittedName>
</protein>
<gene>
    <name evidence="1" type="ORF">APZ42_024399</name>
</gene>